<gene>
    <name evidence="2" type="ORF">ENT17_09015</name>
</gene>
<proteinExistence type="predicted"/>
<name>A0A7C4PY07_9CHLR</name>
<evidence type="ECO:0000259" key="1">
    <source>
        <dbReference type="Pfam" id="PF12773"/>
    </source>
</evidence>
<dbReference type="SUPFAM" id="SSF161187">
    <property type="entry name" value="YfgJ-like"/>
    <property type="match status" value="1"/>
</dbReference>
<dbReference type="AlphaFoldDB" id="A0A7C4PY07"/>
<dbReference type="InterPro" id="IPR029037">
    <property type="entry name" value="DUF1407/YfgJ-like_sf"/>
</dbReference>
<dbReference type="InterPro" id="IPR025874">
    <property type="entry name" value="DZR"/>
</dbReference>
<feature type="domain" description="DZANK-type" evidence="1">
    <location>
        <begin position="202"/>
        <end position="246"/>
    </location>
</feature>
<protein>
    <submittedName>
        <fullName evidence="2">Zinc-ribbon domain-containing protein</fullName>
    </submittedName>
</protein>
<sequence length="250" mass="26702">MDKFSRMPQYDIRNDGAGPYAVFYCDACGREFRSQPDVINTLGQDLGKQAVGGFLRKVPLVGNAVANSVTGEDPRYSYKMTPQQLEKAWAQAQVHFRECPTCGRIVCLSDFDTQSGFCMDDSPRTNEIAEARGEQAGAALKGLASAFGLDNVVKKVGQAAENAQRAAEQMARCPKDGTLAAPGTKFCPECGTPMLQPEAVLCPKCGTDTKGAKFCPECGTKIEAAPAHCPNCGAAVKEAKFCPECGTKII</sequence>
<comment type="caution">
    <text evidence="2">The sequence shown here is derived from an EMBL/GenBank/DDBJ whole genome shotgun (WGS) entry which is preliminary data.</text>
</comment>
<accession>A0A7C4PY07</accession>
<dbReference type="Pfam" id="PF12773">
    <property type="entry name" value="DZR"/>
    <property type="match status" value="1"/>
</dbReference>
<dbReference type="EMBL" id="DSXR01000092">
    <property type="protein sequence ID" value="HGS87745.1"/>
    <property type="molecule type" value="Genomic_DNA"/>
</dbReference>
<reference evidence="2" key="1">
    <citation type="journal article" date="2020" name="mSystems">
        <title>Genome- and Community-Level Interaction Insights into Carbon Utilization and Element Cycling Functions of Hydrothermarchaeota in Hydrothermal Sediment.</title>
        <authorList>
            <person name="Zhou Z."/>
            <person name="Liu Y."/>
            <person name="Xu W."/>
            <person name="Pan J."/>
            <person name="Luo Z.H."/>
            <person name="Li M."/>
        </authorList>
    </citation>
    <scope>NUCLEOTIDE SEQUENCE [LARGE SCALE GENOMIC DNA]</scope>
    <source>
        <strain evidence="2">SpSt-556</strain>
    </source>
</reference>
<organism evidence="2">
    <name type="scientific">Bellilinea caldifistulae</name>
    <dbReference type="NCBI Taxonomy" id="360411"/>
    <lineage>
        <taxon>Bacteria</taxon>
        <taxon>Bacillati</taxon>
        <taxon>Chloroflexota</taxon>
        <taxon>Anaerolineae</taxon>
        <taxon>Anaerolineales</taxon>
        <taxon>Anaerolineaceae</taxon>
        <taxon>Bellilinea</taxon>
    </lineage>
</organism>
<dbReference type="Gene3D" id="2.10.290.10">
    <property type="entry name" value="YfgJ-like"/>
    <property type="match status" value="1"/>
</dbReference>
<evidence type="ECO:0000313" key="2">
    <source>
        <dbReference type="EMBL" id="HGS87745.1"/>
    </source>
</evidence>